<dbReference type="GO" id="GO:0005929">
    <property type="term" value="C:cilium"/>
    <property type="evidence" value="ECO:0007669"/>
    <property type="project" value="TreeGrafter"/>
</dbReference>
<organism evidence="6 7">
    <name type="scientific">Toxocara canis</name>
    <name type="common">Canine roundworm</name>
    <dbReference type="NCBI Taxonomy" id="6265"/>
    <lineage>
        <taxon>Eukaryota</taxon>
        <taxon>Metazoa</taxon>
        <taxon>Ecdysozoa</taxon>
        <taxon>Nematoda</taxon>
        <taxon>Chromadorea</taxon>
        <taxon>Rhabditida</taxon>
        <taxon>Spirurina</taxon>
        <taxon>Ascaridomorpha</taxon>
        <taxon>Ascaridoidea</taxon>
        <taxon>Toxocaridae</taxon>
        <taxon>Toxocara</taxon>
    </lineage>
</organism>
<evidence type="ECO:0000256" key="1">
    <source>
        <dbReference type="ARBA" id="ARBA00004245"/>
    </source>
</evidence>
<dbReference type="InterPro" id="IPR034085">
    <property type="entry name" value="TOG"/>
</dbReference>
<dbReference type="Proteomes" id="UP000031036">
    <property type="component" value="Unassembled WGS sequence"/>
</dbReference>
<feature type="region of interest" description="Disordered" evidence="4">
    <location>
        <begin position="471"/>
        <end position="535"/>
    </location>
</feature>
<evidence type="ECO:0000256" key="4">
    <source>
        <dbReference type="SAM" id="MobiDB-lite"/>
    </source>
</evidence>
<dbReference type="InterPro" id="IPR016024">
    <property type="entry name" value="ARM-type_fold"/>
</dbReference>
<protein>
    <recommendedName>
        <fullName evidence="5">TOG domain-containing protein</fullName>
    </recommendedName>
</protein>
<dbReference type="GO" id="GO:0008017">
    <property type="term" value="F:microtubule binding"/>
    <property type="evidence" value="ECO:0007669"/>
    <property type="project" value="TreeGrafter"/>
</dbReference>
<evidence type="ECO:0000313" key="7">
    <source>
        <dbReference type="Proteomes" id="UP000031036"/>
    </source>
</evidence>
<accession>A0A0B2VNC5</accession>
<evidence type="ECO:0000259" key="5">
    <source>
        <dbReference type="SMART" id="SM01349"/>
    </source>
</evidence>
<reference evidence="6 7" key="1">
    <citation type="submission" date="2014-11" db="EMBL/GenBank/DDBJ databases">
        <title>Genetic blueprint of the zoonotic pathogen Toxocara canis.</title>
        <authorList>
            <person name="Zhu X.-Q."/>
            <person name="Korhonen P.K."/>
            <person name="Cai H."/>
            <person name="Young N.D."/>
            <person name="Nejsum P."/>
            <person name="von Samson-Himmelstjerna G."/>
            <person name="Boag P.R."/>
            <person name="Tan P."/>
            <person name="Li Q."/>
            <person name="Min J."/>
            <person name="Yang Y."/>
            <person name="Wang X."/>
            <person name="Fang X."/>
            <person name="Hall R.S."/>
            <person name="Hofmann A."/>
            <person name="Sternberg P.W."/>
            <person name="Jex A.R."/>
            <person name="Gasser R.B."/>
        </authorList>
    </citation>
    <scope>NUCLEOTIDE SEQUENCE [LARGE SCALE GENOMIC DNA]</scope>
    <source>
        <strain evidence="6">PN_DK_2014</strain>
    </source>
</reference>
<gene>
    <name evidence="6" type="primary">FAM179B</name>
    <name evidence="6" type="ORF">Tcan_11658</name>
</gene>
<evidence type="ECO:0000256" key="3">
    <source>
        <dbReference type="ARBA" id="ARBA00023212"/>
    </source>
</evidence>
<dbReference type="EMBL" id="JPKZ01001291">
    <property type="protein sequence ID" value="KHN82849.1"/>
    <property type="molecule type" value="Genomic_DNA"/>
</dbReference>
<dbReference type="PANTHER" id="PTHR21567:SF87">
    <property type="entry name" value="CRESCERIN-LIKE PROTEIN CHE-12"/>
    <property type="match status" value="1"/>
</dbReference>
<dbReference type="SUPFAM" id="SSF48371">
    <property type="entry name" value="ARM repeat"/>
    <property type="match status" value="1"/>
</dbReference>
<dbReference type="PANTHER" id="PTHR21567">
    <property type="entry name" value="CLASP"/>
    <property type="match status" value="1"/>
</dbReference>
<dbReference type="SMART" id="SM01349">
    <property type="entry name" value="TOG"/>
    <property type="match status" value="1"/>
</dbReference>
<proteinExistence type="predicted"/>
<evidence type="ECO:0000256" key="2">
    <source>
        <dbReference type="ARBA" id="ARBA00022490"/>
    </source>
</evidence>
<dbReference type="GO" id="GO:0005881">
    <property type="term" value="C:cytoplasmic microtubule"/>
    <property type="evidence" value="ECO:0007669"/>
    <property type="project" value="TreeGrafter"/>
</dbReference>
<feature type="domain" description="TOG" evidence="5">
    <location>
        <begin position="158"/>
        <end position="398"/>
    </location>
</feature>
<dbReference type="Pfam" id="PF21041">
    <property type="entry name" value="XMAP215_CLASP_TOG"/>
    <property type="match status" value="1"/>
</dbReference>
<keyword evidence="7" id="KW-1185">Reference proteome</keyword>
<comment type="subcellular location">
    <subcellularLocation>
        <location evidence="1">Cytoplasm</location>
        <location evidence="1">Cytoskeleton</location>
    </subcellularLocation>
</comment>
<dbReference type="InterPro" id="IPR011989">
    <property type="entry name" value="ARM-like"/>
</dbReference>
<dbReference type="InterPro" id="IPR048491">
    <property type="entry name" value="XMAP215_CLASP_TOG"/>
</dbReference>
<name>A0A0B2VNC5_TOXCA</name>
<dbReference type="OrthoDB" id="5870094at2759"/>
<dbReference type="AlphaFoldDB" id="A0A0B2VNC5"/>
<comment type="caution">
    <text evidence="6">The sequence shown here is derived from an EMBL/GenBank/DDBJ whole genome shotgun (WGS) entry which is preliminary data.</text>
</comment>
<sequence length="535" mass="60607">MLGPISSDRIPTPSLLPRDDDIIELLRSNDFDVRLQKMLISFLLNYDNEPAVRYEVLNELPNLFIPECRPQNWSTLVDGLTKWMLISEPKFQEKIALVLADVNTYLLSQRFEEILLGLPNAQKGICEKYRHIIFAKNKSAEVEMAESTSSGQSLSDTMATEKRNRFGIIPAMVSSMLNNDTEASTRITGLEQTKMIIEKISAEDIRKFVPHLHSYFVTLGNVLDDLNFKVVVVCLDVVRLTIERLNGHIAAHEQQIVSIISKHFGNQKAVIKQLIMNICMNLMQNVTAKSVIALLCVYLEHQNSRIREEIINVITAALLTFNTSKMNLNAIAAVIAPLLTDPKRRVRMAAFENYALLASLSSGRVETLLKYVREVEHKYRSFGLLNAVTARLSRECLPRIRYDGLIEYSSPISLDASINLRGMTQMSEFLDLDWILSANCGPSSAFSRTLSPRAVDIGSIRSVAHASSFVKAVQQQPSEERKMPWETENDYRDDMLPSPDSVPVARRHSYEEEVEAKRQQQQQQQQEQDSDGMCL</sequence>
<dbReference type="GO" id="GO:0000226">
    <property type="term" value="P:microtubule cytoskeleton organization"/>
    <property type="evidence" value="ECO:0007669"/>
    <property type="project" value="UniProtKB-ARBA"/>
</dbReference>
<evidence type="ECO:0000313" key="6">
    <source>
        <dbReference type="EMBL" id="KHN82849.1"/>
    </source>
</evidence>
<keyword evidence="3" id="KW-0206">Cytoskeleton</keyword>
<feature type="compositionally biased region" description="Basic and acidic residues" evidence="4">
    <location>
        <begin position="508"/>
        <end position="518"/>
    </location>
</feature>
<keyword evidence="2" id="KW-0963">Cytoplasm</keyword>
<dbReference type="Gene3D" id="1.25.10.10">
    <property type="entry name" value="Leucine-rich Repeat Variant"/>
    <property type="match status" value="1"/>
</dbReference>
<feature type="compositionally biased region" description="Basic and acidic residues" evidence="4">
    <location>
        <begin position="478"/>
        <end position="495"/>
    </location>
</feature>